<reference evidence="2" key="1">
    <citation type="submission" date="2018-04" db="EMBL/GenBank/DDBJ databases">
        <authorList>
            <person name="Cornet L."/>
        </authorList>
    </citation>
    <scope>NUCLEOTIDE SEQUENCE [LARGE SCALE GENOMIC DNA]</scope>
</reference>
<dbReference type="InterPro" id="IPR053842">
    <property type="entry name" value="NikA-like"/>
</dbReference>
<protein>
    <submittedName>
        <fullName evidence="1">Uncharacterized protein</fullName>
    </submittedName>
</protein>
<dbReference type="Pfam" id="PF21983">
    <property type="entry name" value="NikA-like"/>
    <property type="match status" value="1"/>
</dbReference>
<reference evidence="1 2" key="2">
    <citation type="submission" date="2018-06" db="EMBL/GenBank/DDBJ databases">
        <title>Metagenomic assembly of (sub)arctic Cyanobacteria and their associated microbiome from non-axenic cultures.</title>
        <authorList>
            <person name="Baurain D."/>
        </authorList>
    </citation>
    <scope>NUCLEOTIDE SEQUENCE [LARGE SCALE GENOMIC DNA]</scope>
    <source>
        <strain evidence="1">ULC027bin1</strain>
    </source>
</reference>
<evidence type="ECO:0000313" key="2">
    <source>
        <dbReference type="Proteomes" id="UP000249794"/>
    </source>
</evidence>
<sequence length="103" mass="11881">MKKLRIYCTESERETIKQSAKAEGLTVSSYLLRKTKNDLYERAMLVELVMLMIQLIEAQVVGEEVKDDLREIAQSVMDGEAISEARERISEVCRLADQSDQRR</sequence>
<dbReference type="AlphaFoldDB" id="A0A2W4XKX0"/>
<name>A0A2W4XKX0_9CYAN</name>
<proteinExistence type="predicted"/>
<gene>
    <name evidence="1" type="ORF">DCF15_06025</name>
</gene>
<dbReference type="Proteomes" id="UP000249794">
    <property type="component" value="Unassembled WGS sequence"/>
</dbReference>
<dbReference type="EMBL" id="QBMP01000041">
    <property type="protein sequence ID" value="PZO58016.1"/>
    <property type="molecule type" value="Genomic_DNA"/>
</dbReference>
<comment type="caution">
    <text evidence="1">The sequence shown here is derived from an EMBL/GenBank/DDBJ whole genome shotgun (WGS) entry which is preliminary data.</text>
</comment>
<organism evidence="1 2">
    <name type="scientific">Phormidesmis priestleyi</name>
    <dbReference type="NCBI Taxonomy" id="268141"/>
    <lineage>
        <taxon>Bacteria</taxon>
        <taxon>Bacillati</taxon>
        <taxon>Cyanobacteriota</taxon>
        <taxon>Cyanophyceae</taxon>
        <taxon>Leptolyngbyales</taxon>
        <taxon>Leptolyngbyaceae</taxon>
        <taxon>Phormidesmis</taxon>
    </lineage>
</organism>
<accession>A0A2W4XKX0</accession>
<evidence type="ECO:0000313" key="1">
    <source>
        <dbReference type="EMBL" id="PZO58016.1"/>
    </source>
</evidence>